<proteinExistence type="inferred from homology"/>
<evidence type="ECO:0000256" key="6">
    <source>
        <dbReference type="SAM" id="MobiDB-lite"/>
    </source>
</evidence>
<evidence type="ECO:0000313" key="8">
    <source>
        <dbReference type="Proteomes" id="UP000222056"/>
    </source>
</evidence>
<dbReference type="PANTHER" id="PTHR10746">
    <property type="entry name" value="50S RIBOSOMAL PROTEIN L4"/>
    <property type="match status" value="1"/>
</dbReference>
<dbReference type="STRING" id="29539.SAMN02745716_0899"/>
<dbReference type="InterPro" id="IPR023574">
    <property type="entry name" value="Ribosomal_uL4_dom_sf"/>
</dbReference>
<dbReference type="PANTHER" id="PTHR10746:SF6">
    <property type="entry name" value="LARGE RIBOSOMAL SUBUNIT PROTEIN UL4M"/>
    <property type="match status" value="1"/>
</dbReference>
<comment type="function">
    <text evidence="5">One of the primary rRNA binding proteins, this protein initially binds near the 5'-end of the 23S rRNA. It is important during the early stages of 50S assembly. It makes multiple contacts with different domains of the 23S rRNA in the assembled 50S subunit and ribosome.</text>
</comment>
<dbReference type="NCBIfam" id="TIGR03953">
    <property type="entry name" value="rplD_bact"/>
    <property type="match status" value="1"/>
</dbReference>
<evidence type="ECO:0000256" key="1">
    <source>
        <dbReference type="ARBA" id="ARBA00010528"/>
    </source>
</evidence>
<keyword evidence="5" id="KW-0699">rRNA-binding</keyword>
<comment type="subunit">
    <text evidence="5">Part of the 50S ribosomal subunit.</text>
</comment>
<keyword evidence="5" id="KW-0694">RNA-binding</keyword>
<dbReference type="Gene3D" id="3.40.1370.10">
    <property type="match status" value="1"/>
</dbReference>
<dbReference type="HAMAP" id="MF_01328_B">
    <property type="entry name" value="Ribosomal_uL4_B"/>
    <property type="match status" value="1"/>
</dbReference>
<dbReference type="AlphaFoldDB" id="A0A1H6FQ18"/>
<dbReference type="SUPFAM" id="SSF52166">
    <property type="entry name" value="Ribosomal protein L4"/>
    <property type="match status" value="1"/>
</dbReference>
<keyword evidence="3 5" id="KW-0687">Ribonucleoprotein</keyword>
<dbReference type="Pfam" id="PF00573">
    <property type="entry name" value="Ribosomal_L4"/>
    <property type="match status" value="1"/>
</dbReference>
<name>A0A1H6FQ18_THEAL</name>
<evidence type="ECO:0000256" key="2">
    <source>
        <dbReference type="ARBA" id="ARBA00022980"/>
    </source>
</evidence>
<protein>
    <recommendedName>
        <fullName evidence="4 5">Large ribosomal subunit protein uL4</fullName>
    </recommendedName>
</protein>
<reference evidence="8" key="1">
    <citation type="submission" date="2016-10" db="EMBL/GenBank/DDBJ databases">
        <authorList>
            <person name="Varghese N."/>
            <person name="Submissions S."/>
        </authorList>
    </citation>
    <scope>NUCLEOTIDE SEQUENCE [LARGE SCALE GENOMIC DNA]</scope>
    <source>
        <strain evidence="8">ATCC 35263</strain>
    </source>
</reference>
<dbReference type="GO" id="GO:0006412">
    <property type="term" value="P:translation"/>
    <property type="evidence" value="ECO:0007669"/>
    <property type="project" value="UniProtKB-UniRule"/>
</dbReference>
<dbReference type="RefSeq" id="WP_093116572.1">
    <property type="nucleotide sequence ID" value="NZ_FNWJ01000001.1"/>
</dbReference>
<dbReference type="EMBL" id="FNWJ01000001">
    <property type="protein sequence ID" value="SEH11844.1"/>
    <property type="molecule type" value="Genomic_DNA"/>
</dbReference>
<evidence type="ECO:0000256" key="4">
    <source>
        <dbReference type="ARBA" id="ARBA00035244"/>
    </source>
</evidence>
<dbReference type="GO" id="GO:1990904">
    <property type="term" value="C:ribonucleoprotein complex"/>
    <property type="evidence" value="ECO:0007669"/>
    <property type="project" value="UniProtKB-KW"/>
</dbReference>
<dbReference type="InterPro" id="IPR002136">
    <property type="entry name" value="Ribosomal_uL4"/>
</dbReference>
<dbReference type="GO" id="GO:0005840">
    <property type="term" value="C:ribosome"/>
    <property type="evidence" value="ECO:0007669"/>
    <property type="project" value="UniProtKB-KW"/>
</dbReference>
<sequence length="224" mass="23694">MSAALQAEFIAGGSGPLELDPSIFDCDFNEPVVHLTVVAELAARRRGTHSTLTRGEVAMTGAKAWRQKGTGRARVGPLSTPQRRGGGVAFGPKPRSYVKKVNRKARRLALRSVLSLHARRGSLRLVDPAAFPAPKTRSGAEALQRFPGEGRVLLVAESGADACVKSFRNLAVCETAPVDRVGVVDLLAAQRLLLTPGALEYLSTIARPPVRPAGVTAGDQEGES</sequence>
<feature type="region of interest" description="Disordered" evidence="6">
    <location>
        <begin position="68"/>
        <end position="91"/>
    </location>
</feature>
<dbReference type="GO" id="GO:0019843">
    <property type="term" value="F:rRNA binding"/>
    <property type="evidence" value="ECO:0007669"/>
    <property type="project" value="UniProtKB-UniRule"/>
</dbReference>
<comment type="function">
    <text evidence="5">Forms part of the polypeptide exit tunnel.</text>
</comment>
<dbReference type="InterPro" id="IPR013005">
    <property type="entry name" value="Ribosomal_uL4-like"/>
</dbReference>
<accession>A0A1H6FQ18</accession>
<dbReference type="Proteomes" id="UP000222056">
    <property type="component" value="Unassembled WGS sequence"/>
</dbReference>
<evidence type="ECO:0000256" key="5">
    <source>
        <dbReference type="HAMAP-Rule" id="MF_01328"/>
    </source>
</evidence>
<dbReference type="GO" id="GO:0003735">
    <property type="term" value="F:structural constituent of ribosome"/>
    <property type="evidence" value="ECO:0007669"/>
    <property type="project" value="InterPro"/>
</dbReference>
<gene>
    <name evidence="5" type="primary">rplD</name>
    <name evidence="7" type="ORF">SAMN02745716_0899</name>
</gene>
<comment type="similarity">
    <text evidence="1 5">Belongs to the universal ribosomal protein uL4 family.</text>
</comment>
<dbReference type="OrthoDB" id="9803201at2"/>
<keyword evidence="8" id="KW-1185">Reference proteome</keyword>
<organism evidence="7 8">
    <name type="scientific">Thermoleophilum album</name>
    <dbReference type="NCBI Taxonomy" id="29539"/>
    <lineage>
        <taxon>Bacteria</taxon>
        <taxon>Bacillati</taxon>
        <taxon>Actinomycetota</taxon>
        <taxon>Thermoleophilia</taxon>
        <taxon>Thermoleophilales</taxon>
        <taxon>Thermoleophilaceae</taxon>
        <taxon>Thermoleophilum</taxon>
    </lineage>
</organism>
<keyword evidence="2 5" id="KW-0689">Ribosomal protein</keyword>
<evidence type="ECO:0000313" key="7">
    <source>
        <dbReference type="EMBL" id="SEH11844.1"/>
    </source>
</evidence>
<evidence type="ECO:0000256" key="3">
    <source>
        <dbReference type="ARBA" id="ARBA00023274"/>
    </source>
</evidence>